<dbReference type="STRING" id="649349.Lbys_1058"/>
<gene>
    <name evidence="2" type="ordered locus">Lbys_1058</name>
</gene>
<keyword evidence="1" id="KW-1133">Transmembrane helix</keyword>
<evidence type="ECO:0000313" key="3">
    <source>
        <dbReference type="Proteomes" id="UP000007435"/>
    </source>
</evidence>
<dbReference type="RefSeq" id="WP_013407835.1">
    <property type="nucleotide sequence ID" value="NC_014655.1"/>
</dbReference>
<dbReference type="AlphaFoldDB" id="E4RSU5"/>
<dbReference type="Proteomes" id="UP000007435">
    <property type="component" value="Chromosome"/>
</dbReference>
<dbReference type="EMBL" id="CP002305">
    <property type="protein sequence ID" value="ADQ16784.1"/>
    <property type="molecule type" value="Genomic_DNA"/>
</dbReference>
<feature type="transmembrane region" description="Helical" evidence="1">
    <location>
        <begin position="6"/>
        <end position="24"/>
    </location>
</feature>
<evidence type="ECO:0000256" key="1">
    <source>
        <dbReference type="SAM" id="Phobius"/>
    </source>
</evidence>
<dbReference type="KEGG" id="lby:Lbys_1058"/>
<reference key="1">
    <citation type="submission" date="2010-11" db="EMBL/GenBank/DDBJ databases">
        <title>The complete genome of Leadbetterella byssophila DSM 17132.</title>
        <authorList>
            <consortium name="US DOE Joint Genome Institute (JGI-PGF)"/>
            <person name="Lucas S."/>
            <person name="Copeland A."/>
            <person name="Lapidus A."/>
            <person name="Glavina del Rio T."/>
            <person name="Dalin E."/>
            <person name="Tice H."/>
            <person name="Bruce D."/>
            <person name="Goodwin L."/>
            <person name="Pitluck S."/>
            <person name="Kyrpides N."/>
            <person name="Mavromatis K."/>
            <person name="Ivanova N."/>
            <person name="Teshima H."/>
            <person name="Brettin T."/>
            <person name="Detter J.C."/>
            <person name="Han C."/>
            <person name="Tapia R."/>
            <person name="Land M."/>
            <person name="Hauser L."/>
            <person name="Markowitz V."/>
            <person name="Cheng J.-F."/>
            <person name="Hugenholtz P."/>
            <person name="Woyke T."/>
            <person name="Wu D."/>
            <person name="Tindall B."/>
            <person name="Pomrenke H.G."/>
            <person name="Brambilla E."/>
            <person name="Klenk H.-P."/>
            <person name="Eisen J.A."/>
        </authorList>
    </citation>
    <scope>NUCLEOTIDE SEQUENCE [LARGE SCALE GENOMIC DNA]</scope>
    <source>
        <strain>DSM 17132</strain>
    </source>
</reference>
<name>E4RSU5_LEAB4</name>
<dbReference type="HOGENOM" id="CLU_2954886_0_0_10"/>
<keyword evidence="1" id="KW-0472">Membrane</keyword>
<sequence>MESNLSIIASICGIVGFIVSLFAVSKVYKIEKKVNDSNNVSVKGNTNIGGDFVGRDKKN</sequence>
<evidence type="ECO:0000313" key="2">
    <source>
        <dbReference type="EMBL" id="ADQ16784.1"/>
    </source>
</evidence>
<keyword evidence="3" id="KW-1185">Reference proteome</keyword>
<organism evidence="2 3">
    <name type="scientific">Leadbetterella byssophila (strain DSM 17132 / JCM 16389 / KACC 11308 / NBRC 106382 / 4M15)</name>
    <dbReference type="NCBI Taxonomy" id="649349"/>
    <lineage>
        <taxon>Bacteria</taxon>
        <taxon>Pseudomonadati</taxon>
        <taxon>Bacteroidota</taxon>
        <taxon>Cytophagia</taxon>
        <taxon>Cytophagales</taxon>
        <taxon>Leadbetterellaceae</taxon>
        <taxon>Leadbetterella</taxon>
    </lineage>
</organism>
<protein>
    <submittedName>
        <fullName evidence="2">Uncharacterized protein</fullName>
    </submittedName>
</protein>
<reference evidence="2 3" key="2">
    <citation type="journal article" date="2011" name="Stand. Genomic Sci.">
        <title>Complete genome sequence of Leadbetterella byssophila type strain (4M15).</title>
        <authorList>
            <person name="Abt B."/>
            <person name="Teshima H."/>
            <person name="Lucas S."/>
            <person name="Lapidus A."/>
            <person name="Del Rio T.G."/>
            <person name="Nolan M."/>
            <person name="Tice H."/>
            <person name="Cheng J.F."/>
            <person name="Pitluck S."/>
            <person name="Liolios K."/>
            <person name="Pagani I."/>
            <person name="Ivanova N."/>
            <person name="Mavromatis K."/>
            <person name="Pati A."/>
            <person name="Tapia R."/>
            <person name="Han C."/>
            <person name="Goodwin L."/>
            <person name="Chen A."/>
            <person name="Palaniappan K."/>
            <person name="Land M."/>
            <person name="Hauser L."/>
            <person name="Chang Y.J."/>
            <person name="Jeffries C.D."/>
            <person name="Rohde M."/>
            <person name="Goker M."/>
            <person name="Tindall B.J."/>
            <person name="Detter J.C."/>
            <person name="Woyke T."/>
            <person name="Bristow J."/>
            <person name="Eisen J.A."/>
            <person name="Markowitz V."/>
            <person name="Hugenholtz P."/>
            <person name="Klenk H.P."/>
            <person name="Kyrpides N.C."/>
        </authorList>
    </citation>
    <scope>NUCLEOTIDE SEQUENCE [LARGE SCALE GENOMIC DNA]</scope>
    <source>
        <strain evidence="3">DSM 17132 / JCM 16389 / KACC 11308 / NBRC 106382 / 4M15</strain>
    </source>
</reference>
<proteinExistence type="predicted"/>
<keyword evidence="1" id="KW-0812">Transmembrane</keyword>
<dbReference type="OrthoDB" id="9896585at2"/>
<accession>E4RSU5</accession>